<dbReference type="SUPFAM" id="SSF52058">
    <property type="entry name" value="L domain-like"/>
    <property type="match status" value="1"/>
</dbReference>
<dbReference type="AlphaFoldDB" id="A0AAD3CSA5"/>
<dbReference type="Pfam" id="PF13306">
    <property type="entry name" value="LRR_5"/>
    <property type="match status" value="1"/>
</dbReference>
<keyword evidence="2" id="KW-1185">Reference proteome</keyword>
<proteinExistence type="predicted"/>
<dbReference type="Proteomes" id="UP001054902">
    <property type="component" value="Unassembled WGS sequence"/>
</dbReference>
<sequence length="230" mass="26956">MHDDVLFIGPWAFYYCQDLLFVRLSRNLEFMGHGAFCACYNLPSMFIPPSCEEINGWVFEGCKHLIILNIPRNTELGRDKLISRTKLINKFPFEIDEDSAGPWRKIFVFGKSVIFREKYEKAILRHGPGEYDYDSDTGEDVNEWIKNINTGTEYFLHRLCCSTYENETLPISEAIYQAVKEQGPQVLQVKNKIGITPLKYLEENPYLENIDEMKMLKRFSVRCHCKKVMR</sequence>
<organism evidence="1 2">
    <name type="scientific">Chaetoceros tenuissimus</name>
    <dbReference type="NCBI Taxonomy" id="426638"/>
    <lineage>
        <taxon>Eukaryota</taxon>
        <taxon>Sar</taxon>
        <taxon>Stramenopiles</taxon>
        <taxon>Ochrophyta</taxon>
        <taxon>Bacillariophyta</taxon>
        <taxon>Coscinodiscophyceae</taxon>
        <taxon>Chaetocerotophycidae</taxon>
        <taxon>Chaetocerotales</taxon>
        <taxon>Chaetocerotaceae</taxon>
        <taxon>Chaetoceros</taxon>
    </lineage>
</organism>
<dbReference type="Gene3D" id="3.80.10.10">
    <property type="entry name" value="Ribonuclease Inhibitor"/>
    <property type="match status" value="1"/>
</dbReference>
<protein>
    <submittedName>
        <fullName evidence="1">Uncharacterized protein</fullName>
    </submittedName>
</protein>
<accession>A0AAD3CSA5</accession>
<gene>
    <name evidence="1" type="ORF">CTEN210_06631</name>
</gene>
<dbReference type="InterPro" id="IPR032675">
    <property type="entry name" value="LRR_dom_sf"/>
</dbReference>
<dbReference type="EMBL" id="BLLK01000038">
    <property type="protein sequence ID" value="GFH50155.1"/>
    <property type="molecule type" value="Genomic_DNA"/>
</dbReference>
<comment type="caution">
    <text evidence="1">The sequence shown here is derived from an EMBL/GenBank/DDBJ whole genome shotgun (WGS) entry which is preliminary data.</text>
</comment>
<evidence type="ECO:0000313" key="1">
    <source>
        <dbReference type="EMBL" id="GFH50155.1"/>
    </source>
</evidence>
<evidence type="ECO:0000313" key="2">
    <source>
        <dbReference type="Proteomes" id="UP001054902"/>
    </source>
</evidence>
<reference evidence="1 2" key="1">
    <citation type="journal article" date="2021" name="Sci. Rep.">
        <title>The genome of the diatom Chaetoceros tenuissimus carries an ancient integrated fragment of an extant virus.</title>
        <authorList>
            <person name="Hongo Y."/>
            <person name="Kimura K."/>
            <person name="Takaki Y."/>
            <person name="Yoshida Y."/>
            <person name="Baba S."/>
            <person name="Kobayashi G."/>
            <person name="Nagasaki K."/>
            <person name="Hano T."/>
            <person name="Tomaru Y."/>
        </authorList>
    </citation>
    <scope>NUCLEOTIDE SEQUENCE [LARGE SCALE GENOMIC DNA]</scope>
    <source>
        <strain evidence="1 2">NIES-3715</strain>
    </source>
</reference>
<name>A0AAD3CSA5_9STRA</name>
<dbReference type="InterPro" id="IPR026906">
    <property type="entry name" value="LRR_5"/>
</dbReference>